<dbReference type="EMBL" id="VITW01000001">
    <property type="protein sequence ID" value="TWB83791.1"/>
    <property type="molecule type" value="Genomic_DNA"/>
</dbReference>
<feature type="region of interest" description="Disordered" evidence="1">
    <location>
        <begin position="77"/>
        <end position="99"/>
    </location>
</feature>
<dbReference type="AlphaFoldDB" id="A0A560J6Q6"/>
<evidence type="ECO:0000256" key="1">
    <source>
        <dbReference type="SAM" id="MobiDB-lite"/>
    </source>
</evidence>
<comment type="caution">
    <text evidence="2">The sequence shown here is derived from an EMBL/GenBank/DDBJ whole genome shotgun (WGS) entry which is preliminary data.</text>
</comment>
<organism evidence="2 3">
    <name type="scientific">Bradyrhizobium sacchari</name>
    <dbReference type="NCBI Taxonomy" id="1399419"/>
    <lineage>
        <taxon>Bacteria</taxon>
        <taxon>Pseudomonadati</taxon>
        <taxon>Pseudomonadota</taxon>
        <taxon>Alphaproteobacteria</taxon>
        <taxon>Hyphomicrobiales</taxon>
        <taxon>Nitrobacteraceae</taxon>
        <taxon>Bradyrhizobium</taxon>
    </lineage>
</organism>
<evidence type="ECO:0000313" key="3">
    <source>
        <dbReference type="Proteomes" id="UP000315914"/>
    </source>
</evidence>
<gene>
    <name evidence="2" type="ORF">FBZ95_101228</name>
</gene>
<reference evidence="2 3" key="1">
    <citation type="submission" date="2019-06" db="EMBL/GenBank/DDBJ databases">
        <title>Genomic Encyclopedia of Type Strains, Phase IV (KMG-V): Genome sequencing to study the core and pangenomes of soil and plant-associated prokaryotes.</title>
        <authorList>
            <person name="Whitman W."/>
        </authorList>
    </citation>
    <scope>NUCLEOTIDE SEQUENCE [LARGE SCALE GENOMIC DNA]</scope>
    <source>
        <strain evidence="2 3">BR 10556</strain>
    </source>
</reference>
<dbReference type="OrthoDB" id="8455438at2"/>
<sequence length="99" mass="10960">MKSVTFTFRDQASDEAQGRLRDQVLSLPGVRNVARISPEARKPALRRMWYAEVADDAAASTLIAHLRDHDDIQSADVPAERVCSTHAHQPARARTLDGP</sequence>
<protein>
    <submittedName>
        <fullName evidence="2">Uncharacterized protein</fullName>
    </submittedName>
</protein>
<keyword evidence="3" id="KW-1185">Reference proteome</keyword>
<evidence type="ECO:0000313" key="2">
    <source>
        <dbReference type="EMBL" id="TWB83791.1"/>
    </source>
</evidence>
<name>A0A560J6Q6_9BRAD</name>
<dbReference type="Proteomes" id="UP000315914">
    <property type="component" value="Unassembled WGS sequence"/>
</dbReference>
<accession>A0A560J6Q6</accession>
<dbReference type="RefSeq" id="WP_136615553.1">
    <property type="nucleotide sequence ID" value="NZ_LWIG01000033.1"/>
</dbReference>
<proteinExistence type="predicted"/>